<dbReference type="RefSeq" id="WP_073129775.1">
    <property type="nucleotide sequence ID" value="NZ_FQWQ01000001.1"/>
</dbReference>
<accession>A0A1M5JHS0</accession>
<dbReference type="PROSITE" id="PS50208">
    <property type="entry name" value="CASPASE_P20"/>
    <property type="match status" value="1"/>
</dbReference>
<evidence type="ECO:0000259" key="2">
    <source>
        <dbReference type="PROSITE" id="PS50208"/>
    </source>
</evidence>
<evidence type="ECO:0000313" key="3">
    <source>
        <dbReference type="EMBL" id="SHG40058.1"/>
    </source>
</evidence>
<feature type="signal peptide" evidence="1">
    <location>
        <begin position="1"/>
        <end position="19"/>
    </location>
</feature>
<protein>
    <submittedName>
        <fullName evidence="3">Caspase domain-containing protein</fullName>
    </submittedName>
</protein>
<dbReference type="SUPFAM" id="SSF52129">
    <property type="entry name" value="Caspase-like"/>
    <property type="match status" value="1"/>
</dbReference>
<dbReference type="STRING" id="947013.SAMN04488109_0065"/>
<proteinExistence type="predicted"/>
<feature type="chain" id="PRO_5012702815" evidence="1">
    <location>
        <begin position="20"/>
        <end position="270"/>
    </location>
</feature>
<dbReference type="GO" id="GO:0004197">
    <property type="term" value="F:cysteine-type endopeptidase activity"/>
    <property type="evidence" value="ECO:0007669"/>
    <property type="project" value="InterPro"/>
</dbReference>
<reference evidence="3 4" key="1">
    <citation type="submission" date="2016-11" db="EMBL/GenBank/DDBJ databases">
        <authorList>
            <person name="Jaros S."/>
            <person name="Januszkiewicz K."/>
            <person name="Wedrychowicz H."/>
        </authorList>
    </citation>
    <scope>NUCLEOTIDE SEQUENCE [LARGE SCALE GENOMIC DNA]</scope>
    <source>
        <strain evidence="3 4">DSM 24574</strain>
    </source>
</reference>
<evidence type="ECO:0000313" key="4">
    <source>
        <dbReference type="Proteomes" id="UP000184212"/>
    </source>
</evidence>
<dbReference type="PANTHER" id="PTHR22576">
    <property type="entry name" value="MUCOSA ASSOCIATED LYMPHOID TISSUE LYMPHOMA TRANSLOCATION PROTEIN 1/PARACASPASE"/>
    <property type="match status" value="1"/>
</dbReference>
<dbReference type="PANTHER" id="PTHR22576:SF37">
    <property type="entry name" value="MUCOSA-ASSOCIATED LYMPHOID TISSUE LYMPHOMA TRANSLOCATION PROTEIN 1"/>
    <property type="match status" value="1"/>
</dbReference>
<dbReference type="Gene3D" id="3.40.50.1460">
    <property type="match status" value="1"/>
</dbReference>
<gene>
    <name evidence="3" type="ORF">SAMN04488109_0065</name>
</gene>
<dbReference type="InterPro" id="IPR029030">
    <property type="entry name" value="Caspase-like_dom_sf"/>
</dbReference>
<evidence type="ECO:0000256" key="1">
    <source>
        <dbReference type="SAM" id="SignalP"/>
    </source>
</evidence>
<sequence>MKKLFVLLLLSVGSWPLVAQQLIKAKSGEQAYNILADTAHNATATTDERKIALVIGNKGYKISPLANAVNDANDLADLLKQKNFDVTKVIDGTRLEMRNAVRQFTEKIAQGGVGLFYYSGHGVQVDGDNFLVPIDASFEYKEEVPDVCVSVASILRFMESSNNRLNIMILDACRNSPFKSFSRSGEKGMVRVEAPTGSIVAYSTAPGKTASDGTQRNGLYTSKLMKYMNVPGLKIEDIFKQVRIEVSNESGSRQVPWESNSLMGDFYFTP</sequence>
<dbReference type="OrthoDB" id="9812126at2"/>
<dbReference type="Proteomes" id="UP000184212">
    <property type="component" value="Unassembled WGS sequence"/>
</dbReference>
<dbReference type="InterPro" id="IPR001309">
    <property type="entry name" value="Pept_C14_p20"/>
</dbReference>
<dbReference type="InterPro" id="IPR011600">
    <property type="entry name" value="Pept_C14_caspase"/>
</dbReference>
<dbReference type="Pfam" id="PF00656">
    <property type="entry name" value="Peptidase_C14"/>
    <property type="match status" value="1"/>
</dbReference>
<keyword evidence="1" id="KW-0732">Signal</keyword>
<organism evidence="3 4">
    <name type="scientific">Chryseolinea serpens</name>
    <dbReference type="NCBI Taxonomy" id="947013"/>
    <lineage>
        <taxon>Bacteria</taxon>
        <taxon>Pseudomonadati</taxon>
        <taxon>Bacteroidota</taxon>
        <taxon>Cytophagia</taxon>
        <taxon>Cytophagales</taxon>
        <taxon>Fulvivirgaceae</taxon>
        <taxon>Chryseolinea</taxon>
    </lineage>
</organism>
<dbReference type="InterPro" id="IPR052039">
    <property type="entry name" value="Caspase-related_regulators"/>
</dbReference>
<dbReference type="AlphaFoldDB" id="A0A1M5JHS0"/>
<name>A0A1M5JHS0_9BACT</name>
<dbReference type="EMBL" id="FQWQ01000001">
    <property type="protein sequence ID" value="SHG40058.1"/>
    <property type="molecule type" value="Genomic_DNA"/>
</dbReference>
<keyword evidence="4" id="KW-1185">Reference proteome</keyword>
<feature type="domain" description="Caspase family p20" evidence="2">
    <location>
        <begin position="48"/>
        <end position="177"/>
    </location>
</feature>
<dbReference type="GO" id="GO:0006508">
    <property type="term" value="P:proteolysis"/>
    <property type="evidence" value="ECO:0007669"/>
    <property type="project" value="InterPro"/>
</dbReference>